<dbReference type="Proteomes" id="UP001652445">
    <property type="component" value="Unassembled WGS sequence"/>
</dbReference>
<dbReference type="RefSeq" id="WP_262683064.1">
    <property type="nucleotide sequence ID" value="NZ_JAOQIO010000007.1"/>
</dbReference>
<evidence type="ECO:0000313" key="3">
    <source>
        <dbReference type="Proteomes" id="UP001652445"/>
    </source>
</evidence>
<accession>A0ABT2UCY8</accession>
<keyword evidence="3" id="KW-1185">Reference proteome</keyword>
<sequence>APMVSPMAVAPNMAPMVSPMAAAPYSPNMPMEAGFAGMPNYPFYQQPQSSVGGCGCGCGGPVANTQHHQVMPYAYGMPNAQMPYETWPNAQYPAAYGEIPGYSHGYEPMNVNTAAANSAYPGSVYPMSMQPQMVHPYGWSPYGAGVPDCGCNSKYELEQLLRQQSEAEARAKAEISTQTDSLEANKVTIQNTNNNKKKASISTRAAKPSQRNRRSTNKTSKATSNSPWLVR</sequence>
<feature type="region of interest" description="Disordered" evidence="1">
    <location>
        <begin position="184"/>
        <end position="231"/>
    </location>
</feature>
<protein>
    <submittedName>
        <fullName evidence="2">Uncharacterized protein</fullName>
    </submittedName>
</protein>
<feature type="non-terminal residue" evidence="2">
    <location>
        <position position="1"/>
    </location>
</feature>
<comment type="caution">
    <text evidence="2">The sequence shown here is derived from an EMBL/GenBank/DDBJ whole genome shotgun (WGS) entry which is preliminary data.</text>
</comment>
<gene>
    <name evidence="2" type="ORF">OB236_05290</name>
</gene>
<reference evidence="2 3" key="1">
    <citation type="submission" date="2022-09" db="EMBL/GenBank/DDBJ databases">
        <authorList>
            <person name="Han X.L."/>
            <person name="Wang Q."/>
            <person name="Lu T."/>
        </authorList>
    </citation>
    <scope>NUCLEOTIDE SEQUENCE [LARGE SCALE GENOMIC DNA]</scope>
    <source>
        <strain evidence="2 3">WQ 127069</strain>
    </source>
</reference>
<evidence type="ECO:0000256" key="1">
    <source>
        <dbReference type="SAM" id="MobiDB-lite"/>
    </source>
</evidence>
<feature type="compositionally biased region" description="Low complexity" evidence="1">
    <location>
        <begin position="217"/>
        <end position="231"/>
    </location>
</feature>
<evidence type="ECO:0000313" key="2">
    <source>
        <dbReference type="EMBL" id="MCU6791544.1"/>
    </source>
</evidence>
<name>A0ABT2UCY8_9BACL</name>
<organism evidence="2 3">
    <name type="scientific">Paenibacillus baimaensis</name>
    <dbReference type="NCBI Taxonomy" id="2982185"/>
    <lineage>
        <taxon>Bacteria</taxon>
        <taxon>Bacillati</taxon>
        <taxon>Bacillota</taxon>
        <taxon>Bacilli</taxon>
        <taxon>Bacillales</taxon>
        <taxon>Paenibacillaceae</taxon>
        <taxon>Paenibacillus</taxon>
    </lineage>
</organism>
<dbReference type="EMBL" id="JAOQIO010000007">
    <property type="protein sequence ID" value="MCU6791544.1"/>
    <property type="molecule type" value="Genomic_DNA"/>
</dbReference>
<proteinExistence type="predicted"/>
<feature type="compositionally biased region" description="Polar residues" evidence="1">
    <location>
        <begin position="184"/>
        <end position="194"/>
    </location>
</feature>